<organism evidence="2 3">
    <name type="scientific">Azospirillum cavernae</name>
    <dbReference type="NCBI Taxonomy" id="2320860"/>
    <lineage>
        <taxon>Bacteria</taxon>
        <taxon>Pseudomonadati</taxon>
        <taxon>Pseudomonadota</taxon>
        <taxon>Alphaproteobacteria</taxon>
        <taxon>Rhodospirillales</taxon>
        <taxon>Azospirillaceae</taxon>
        <taxon>Azospirillum</taxon>
    </lineage>
</organism>
<dbReference type="SUPFAM" id="SSF46785">
    <property type="entry name" value="Winged helix' DNA-binding domain"/>
    <property type="match status" value="1"/>
</dbReference>
<dbReference type="AlphaFoldDB" id="A0A418VZV5"/>
<gene>
    <name evidence="2" type="ORF">D3877_00950</name>
</gene>
<dbReference type="InterPro" id="IPR005149">
    <property type="entry name" value="Tscrpt_reg_PadR_N"/>
</dbReference>
<feature type="domain" description="Transcription regulator PadR N-terminal" evidence="1">
    <location>
        <begin position="14"/>
        <end position="87"/>
    </location>
</feature>
<dbReference type="Proteomes" id="UP000283458">
    <property type="component" value="Unassembled WGS sequence"/>
</dbReference>
<dbReference type="InterPro" id="IPR036388">
    <property type="entry name" value="WH-like_DNA-bd_sf"/>
</dbReference>
<sequence length="122" mass="13323">MEGDMLKGHLDAIVLAALAGEPAHGYAIIEEIRRRSGGVFNLPEGTVYPALHRLEKAGAVNSDWTTAPNGRRRRVYTLTPQGRASLDHHRDVWRDFARAIDTMMASGDPGAPLGDGPPWPTR</sequence>
<dbReference type="InterPro" id="IPR017799">
    <property type="entry name" value="Tscrpt_reg_PadR_acidobac-type"/>
</dbReference>
<dbReference type="Pfam" id="PF03551">
    <property type="entry name" value="PadR"/>
    <property type="match status" value="1"/>
</dbReference>
<accession>A0A418VZV5</accession>
<dbReference type="NCBIfam" id="TIGR03433">
    <property type="entry name" value="padR_acidobact"/>
    <property type="match status" value="1"/>
</dbReference>
<dbReference type="OrthoDB" id="9814826at2"/>
<dbReference type="InterPro" id="IPR036390">
    <property type="entry name" value="WH_DNA-bd_sf"/>
</dbReference>
<reference evidence="2 3" key="1">
    <citation type="submission" date="2018-09" db="EMBL/GenBank/DDBJ databases">
        <authorList>
            <person name="Zhu H."/>
        </authorList>
    </citation>
    <scope>NUCLEOTIDE SEQUENCE [LARGE SCALE GENOMIC DNA]</scope>
    <source>
        <strain evidence="2 3">K2W22B-5</strain>
    </source>
</reference>
<keyword evidence="3" id="KW-1185">Reference proteome</keyword>
<dbReference type="PANTHER" id="PTHR33169:SF14">
    <property type="entry name" value="TRANSCRIPTIONAL REGULATOR RV3488"/>
    <property type="match status" value="1"/>
</dbReference>
<evidence type="ECO:0000313" key="3">
    <source>
        <dbReference type="Proteomes" id="UP000283458"/>
    </source>
</evidence>
<evidence type="ECO:0000313" key="2">
    <source>
        <dbReference type="EMBL" id="RJF83297.1"/>
    </source>
</evidence>
<name>A0A418VZV5_9PROT</name>
<protein>
    <submittedName>
        <fullName evidence="2">PadR family transcriptional regulator</fullName>
    </submittedName>
</protein>
<evidence type="ECO:0000259" key="1">
    <source>
        <dbReference type="Pfam" id="PF03551"/>
    </source>
</evidence>
<dbReference type="PANTHER" id="PTHR33169">
    <property type="entry name" value="PADR-FAMILY TRANSCRIPTIONAL REGULATOR"/>
    <property type="match status" value="1"/>
</dbReference>
<dbReference type="InterPro" id="IPR052509">
    <property type="entry name" value="Metal_resp_DNA-bind_regulator"/>
</dbReference>
<proteinExistence type="predicted"/>
<dbReference type="Gene3D" id="1.10.10.10">
    <property type="entry name" value="Winged helix-like DNA-binding domain superfamily/Winged helix DNA-binding domain"/>
    <property type="match status" value="1"/>
</dbReference>
<comment type="caution">
    <text evidence="2">The sequence shown here is derived from an EMBL/GenBank/DDBJ whole genome shotgun (WGS) entry which is preliminary data.</text>
</comment>
<dbReference type="EMBL" id="QYUL01000001">
    <property type="protein sequence ID" value="RJF83297.1"/>
    <property type="molecule type" value="Genomic_DNA"/>
</dbReference>